<dbReference type="NCBIfam" id="NF008957">
    <property type="entry name" value="PRK12300.1"/>
    <property type="match status" value="1"/>
</dbReference>
<dbReference type="InterPro" id="IPR013155">
    <property type="entry name" value="M/V/L/I-tRNA-synth_anticd-bd"/>
</dbReference>
<dbReference type="Pfam" id="PF08264">
    <property type="entry name" value="Anticodon_1"/>
    <property type="match status" value="1"/>
</dbReference>
<dbReference type="InterPro" id="IPR020791">
    <property type="entry name" value="Leu-tRNA-lgase_arc"/>
</dbReference>
<gene>
    <name evidence="8 13" type="primary">leuS</name>
    <name evidence="13" type="ORF">ENU08_03535</name>
    <name evidence="12" type="ORF">ENU41_04925</name>
</gene>
<organism evidence="13">
    <name type="scientific">Ignisphaera aggregans</name>
    <dbReference type="NCBI Taxonomy" id="334771"/>
    <lineage>
        <taxon>Archaea</taxon>
        <taxon>Thermoproteota</taxon>
        <taxon>Thermoprotei</taxon>
        <taxon>Desulfurococcales</taxon>
        <taxon>Desulfurococcaceae</taxon>
        <taxon>Ignisphaera</taxon>
    </lineage>
</organism>
<keyword evidence="6 8" id="KW-0648">Protein biosynthesis</keyword>
<dbReference type="InterPro" id="IPR009080">
    <property type="entry name" value="tRNAsynth_Ia_anticodon-bd"/>
</dbReference>
<dbReference type="InterPro" id="IPR009008">
    <property type="entry name" value="Val/Leu/Ile-tRNA-synth_edit"/>
</dbReference>
<feature type="domain" description="Methionyl/Valyl/Leucyl/Isoleucyl-tRNA synthetase anticodon-binding" evidence="11">
    <location>
        <begin position="727"/>
        <end position="848"/>
    </location>
</feature>
<dbReference type="EC" id="6.1.1.4" evidence="8"/>
<evidence type="ECO:0000256" key="6">
    <source>
        <dbReference type="ARBA" id="ARBA00022917"/>
    </source>
</evidence>
<dbReference type="InterPro" id="IPR004493">
    <property type="entry name" value="Leu-tRNA-synth_Ia_arc/euk"/>
</dbReference>
<dbReference type="GO" id="GO:0006429">
    <property type="term" value="P:leucyl-tRNA aminoacylation"/>
    <property type="evidence" value="ECO:0007669"/>
    <property type="project" value="UniProtKB-UniRule"/>
</dbReference>
<dbReference type="SUPFAM" id="SSF50677">
    <property type="entry name" value="ValRS/IleRS/LeuRS editing domain"/>
    <property type="match status" value="1"/>
</dbReference>
<dbReference type="Gene3D" id="3.30.2320.20">
    <property type="entry name" value="Class I aminoacyl-tRNA synthetases (RS)"/>
    <property type="match status" value="1"/>
</dbReference>
<dbReference type="EMBL" id="DTBD01000025">
    <property type="protein sequence ID" value="HGQ64296.1"/>
    <property type="molecule type" value="Genomic_DNA"/>
</dbReference>
<dbReference type="PANTHER" id="PTHR45794:SF1">
    <property type="entry name" value="LEUCINE--TRNA LIGASE, CYTOPLASMIC"/>
    <property type="match status" value="1"/>
</dbReference>
<dbReference type="SUPFAM" id="SSF52374">
    <property type="entry name" value="Nucleotidylyl transferase"/>
    <property type="match status" value="1"/>
</dbReference>
<keyword evidence="2 8" id="KW-0963">Cytoplasm</keyword>
<evidence type="ECO:0000256" key="3">
    <source>
        <dbReference type="ARBA" id="ARBA00022598"/>
    </source>
</evidence>
<reference evidence="13" key="1">
    <citation type="journal article" date="2020" name="mSystems">
        <title>Genome- and Community-Level Interaction Insights into Carbon Utilization and Element Cycling Functions of Hydrothermarchaeota in Hydrothermal Sediment.</title>
        <authorList>
            <person name="Zhou Z."/>
            <person name="Liu Y."/>
            <person name="Xu W."/>
            <person name="Pan J."/>
            <person name="Luo Z.H."/>
            <person name="Li M."/>
        </authorList>
    </citation>
    <scope>NUCLEOTIDE SEQUENCE [LARGE SCALE GENOMIC DNA]</scope>
    <source>
        <strain evidence="13">SpSt-637</strain>
        <strain evidence="12">SpSt-667</strain>
    </source>
</reference>
<keyword evidence="5 8" id="KW-0067">ATP-binding</keyword>
<dbReference type="GO" id="GO:0005524">
    <property type="term" value="F:ATP binding"/>
    <property type="evidence" value="ECO:0007669"/>
    <property type="project" value="UniProtKB-UniRule"/>
</dbReference>
<dbReference type="PROSITE" id="PS00178">
    <property type="entry name" value="AA_TRNA_LIGASE_I"/>
    <property type="match status" value="1"/>
</dbReference>
<dbReference type="InterPro" id="IPR002300">
    <property type="entry name" value="aa-tRNA-synth_Ia"/>
</dbReference>
<comment type="caution">
    <text evidence="13">The sequence shown here is derived from an EMBL/GenBank/DDBJ whole genome shotgun (WGS) entry which is preliminary data.</text>
</comment>
<dbReference type="Gene3D" id="1.10.10.720">
    <property type="entry name" value="leucyl-tRNA synthetase"/>
    <property type="match status" value="1"/>
</dbReference>
<evidence type="ECO:0000256" key="1">
    <source>
        <dbReference type="ARBA" id="ARBA00005594"/>
    </source>
</evidence>
<evidence type="ECO:0000256" key="9">
    <source>
        <dbReference type="RuleBase" id="RU363035"/>
    </source>
</evidence>
<feature type="short sequence motif" description="'KMSKS' region" evidence="8">
    <location>
        <begin position="646"/>
        <end position="650"/>
    </location>
</feature>
<accession>A0A7C4JJ92</accession>
<dbReference type="InterPro" id="IPR001412">
    <property type="entry name" value="aa-tRNA-synth_I_CS"/>
</dbReference>
<dbReference type="NCBIfam" id="TIGR00395">
    <property type="entry name" value="leuS_arch"/>
    <property type="match status" value="1"/>
</dbReference>
<dbReference type="InterPro" id="IPR014729">
    <property type="entry name" value="Rossmann-like_a/b/a_fold"/>
</dbReference>
<dbReference type="PANTHER" id="PTHR45794">
    <property type="entry name" value="LEUCYL-TRNA SYNTHETASE"/>
    <property type="match status" value="1"/>
</dbReference>
<evidence type="ECO:0000256" key="2">
    <source>
        <dbReference type="ARBA" id="ARBA00022490"/>
    </source>
</evidence>
<sequence>MNNDLNEYLVSLAEKWSGILFDNHIYEVDPDPSKPKFFITAAFMYPNGPIHIGHGRTYLVADVLARFKRITGHNVLFPMGFHYTGTPIIAMAESVAEKDKDLLELFTAVYNVPEEEIVKMVDPLHMARYFHNVSKEIMKLYGLSIDWRREFTTIDPEFKTFIHWQFEKLYENGYIEKGTHPVGWCPRHEMPVGMHDTKGDVEPEVGDFVAIFFRDAEGLIYPTATLRPETIFGVTNIWVNPSAKYAKVKFNDASTWVIGERSAERLKHQYDFSVIEYIDGEELVGRTVINPVTGEEIPILPAKFVDDSFATGIVMSVPAHAPYDAIALEELREDPKYTQIVKKIYPRIIIEVEGVKVANAYETLKKFEVKSQDDKEKLDEATRYVYSLELRSGFMAQDLHVISPLATDKVRKYVEENISGKSVEIAREAIKNYILANNLGLTVYELLNKPVYCRCGAEVVVKLLKDQWFINYGNEEWKKKAKRVLANMVIVPEEARPHFEATIDWLKRRACARTRGLGVPLPWDSKWIIESLSDSTIYMAFYTVIHKIKRYGIPIEKLRKEFWDYVMLGKGDAKSISEILGIDMDILEDIRKELWYWYPLDFRVSGKDLIPNHLTFFIFNHIAIYPSELLPRGIIANGWVLIKQQKMSKSLRNIIPLNDIIRRYGSDVVRMLIALGAEVHQDENIDFNVMDKLCKHEYPQILISIHDLAVKLFNERTSLREDMNTLDKLFWNEFLYKANKIVKLLDNVKIREAGIMVFYDIRGLINKYLELVKVPNKIIIDALRIWIPLTSIYAPFMAEEIWSKTFGEGYASLHRISLPSEIDYQAIFALRYAETLAEAIQNIIRATKKTVINNVVIYVASKDRQNIMRKILDLYRRGLKLGDIMNALASELKIDRKEIVQVVKSMYDVATNIPEELVDLYTKLKDADELDIAKLASEYLSKVLNIKIEVYSVDDTKIPDKGGKKKLALPLRPGIYVE</sequence>
<comment type="subcellular location">
    <subcellularLocation>
        <location evidence="8">Cytoplasm</location>
    </subcellularLocation>
</comment>
<evidence type="ECO:0000259" key="10">
    <source>
        <dbReference type="Pfam" id="PF00133"/>
    </source>
</evidence>
<protein>
    <recommendedName>
        <fullName evidence="8">Leucine--tRNA ligase</fullName>
        <ecNumber evidence="8">6.1.1.4</ecNumber>
    </recommendedName>
    <alternativeName>
        <fullName evidence="8">Leucyl-tRNA synthetase</fullName>
        <shortName evidence="8">LeuRS</shortName>
    </alternativeName>
</protein>
<evidence type="ECO:0000259" key="11">
    <source>
        <dbReference type="Pfam" id="PF08264"/>
    </source>
</evidence>
<dbReference type="EMBL" id="DTCK01000034">
    <property type="protein sequence ID" value="HGQ36003.1"/>
    <property type="molecule type" value="Genomic_DNA"/>
</dbReference>
<dbReference type="SUPFAM" id="SSF47323">
    <property type="entry name" value="Anticodon-binding domain of a subclass of class I aminoacyl-tRNA synthetases"/>
    <property type="match status" value="1"/>
</dbReference>
<keyword evidence="4 8" id="KW-0547">Nucleotide-binding</keyword>
<evidence type="ECO:0000313" key="12">
    <source>
        <dbReference type="EMBL" id="HGQ36003.1"/>
    </source>
</evidence>
<dbReference type="GO" id="GO:0004823">
    <property type="term" value="F:leucine-tRNA ligase activity"/>
    <property type="evidence" value="ECO:0007669"/>
    <property type="project" value="UniProtKB-UniRule"/>
</dbReference>
<feature type="binding site" evidence="8">
    <location>
        <position position="649"/>
    </location>
    <ligand>
        <name>ATP</name>
        <dbReference type="ChEBI" id="CHEBI:30616"/>
    </ligand>
</feature>
<keyword evidence="3 8" id="KW-0436">Ligase</keyword>
<evidence type="ECO:0000256" key="5">
    <source>
        <dbReference type="ARBA" id="ARBA00022840"/>
    </source>
</evidence>
<feature type="domain" description="Aminoacyl-tRNA synthetase class Ia" evidence="10">
    <location>
        <begin position="30"/>
        <end position="686"/>
    </location>
</feature>
<evidence type="ECO:0000256" key="7">
    <source>
        <dbReference type="ARBA" id="ARBA00023146"/>
    </source>
</evidence>
<dbReference type="Gene3D" id="3.90.740.10">
    <property type="entry name" value="Valyl/Leucyl/Isoleucyl-tRNA synthetase, editing domain"/>
    <property type="match status" value="1"/>
</dbReference>
<proteinExistence type="inferred from homology"/>
<evidence type="ECO:0000256" key="4">
    <source>
        <dbReference type="ARBA" id="ARBA00022741"/>
    </source>
</evidence>
<dbReference type="GO" id="GO:0005737">
    <property type="term" value="C:cytoplasm"/>
    <property type="evidence" value="ECO:0007669"/>
    <property type="project" value="UniProtKB-SubCell"/>
</dbReference>
<evidence type="ECO:0000313" key="13">
    <source>
        <dbReference type="EMBL" id="HGQ64296.1"/>
    </source>
</evidence>
<comment type="catalytic activity">
    <reaction evidence="8">
        <text>tRNA(Leu) + L-leucine + ATP = L-leucyl-tRNA(Leu) + AMP + diphosphate</text>
        <dbReference type="Rhea" id="RHEA:11688"/>
        <dbReference type="Rhea" id="RHEA-COMP:9613"/>
        <dbReference type="Rhea" id="RHEA-COMP:9622"/>
        <dbReference type="ChEBI" id="CHEBI:30616"/>
        <dbReference type="ChEBI" id="CHEBI:33019"/>
        <dbReference type="ChEBI" id="CHEBI:57427"/>
        <dbReference type="ChEBI" id="CHEBI:78442"/>
        <dbReference type="ChEBI" id="CHEBI:78494"/>
        <dbReference type="ChEBI" id="CHEBI:456215"/>
        <dbReference type="EC" id="6.1.1.4"/>
    </reaction>
</comment>
<comment type="similarity">
    <text evidence="1 8 9">Belongs to the class-I aminoacyl-tRNA synthetase family.</text>
</comment>
<dbReference type="GO" id="GO:0002161">
    <property type="term" value="F:aminoacyl-tRNA deacylase activity"/>
    <property type="evidence" value="ECO:0007669"/>
    <property type="project" value="InterPro"/>
</dbReference>
<dbReference type="Gene3D" id="3.40.50.620">
    <property type="entry name" value="HUPs"/>
    <property type="match status" value="1"/>
</dbReference>
<comment type="caution">
    <text evidence="8">Lacks conserved residue(s) required for the propagation of feature annotation.</text>
</comment>
<keyword evidence="7 8" id="KW-0030">Aminoacyl-tRNA synthetase</keyword>
<dbReference type="HAMAP" id="MF_00049_A">
    <property type="entry name" value="Leu_tRNA_synth_A"/>
    <property type="match status" value="1"/>
</dbReference>
<evidence type="ECO:0000256" key="8">
    <source>
        <dbReference type="HAMAP-Rule" id="MF_00049"/>
    </source>
</evidence>
<dbReference type="Pfam" id="PF00133">
    <property type="entry name" value="tRNA-synt_1"/>
    <property type="match status" value="1"/>
</dbReference>
<dbReference type="AlphaFoldDB" id="A0A7C4JJ92"/>
<name>A0A7C4JJ92_9CREN</name>